<evidence type="ECO:0000256" key="1">
    <source>
        <dbReference type="SAM" id="MobiDB-lite"/>
    </source>
</evidence>
<dbReference type="Proteomes" id="UP000250266">
    <property type="component" value="Unassembled WGS sequence"/>
</dbReference>
<dbReference type="AlphaFoldDB" id="A0A8E2DW55"/>
<feature type="region of interest" description="Disordered" evidence="1">
    <location>
        <begin position="56"/>
        <end position="96"/>
    </location>
</feature>
<feature type="compositionally biased region" description="Basic and acidic residues" evidence="1">
    <location>
        <begin position="74"/>
        <end position="83"/>
    </location>
</feature>
<proteinExistence type="predicted"/>
<sequence>MAETAPTDNGCMASRATPLPSLDERLAAAKARYAELTKLKMLEKLEAEIKEIEGQLDGYTPAPNDDSILPDIDTPVRRKHSEEEPLTDEEPPTVELQPEKLNLYYGKSVQEHREWTRSAENAFSLALRKFKQDITKIAWTAQFLRAIPTTTWQNIAAGESNDYT</sequence>
<dbReference type="EMBL" id="KV747193">
    <property type="protein sequence ID" value="OCK72703.1"/>
    <property type="molecule type" value="Genomic_DNA"/>
</dbReference>
<reference evidence="2 3" key="1">
    <citation type="journal article" date="2016" name="Nat. Commun.">
        <title>Ectomycorrhizal ecology is imprinted in the genome of the dominant symbiotic fungus Cenococcum geophilum.</title>
        <authorList>
            <consortium name="DOE Joint Genome Institute"/>
            <person name="Peter M."/>
            <person name="Kohler A."/>
            <person name="Ohm R.A."/>
            <person name="Kuo A."/>
            <person name="Krutzmann J."/>
            <person name="Morin E."/>
            <person name="Arend M."/>
            <person name="Barry K.W."/>
            <person name="Binder M."/>
            <person name="Choi C."/>
            <person name="Clum A."/>
            <person name="Copeland A."/>
            <person name="Grisel N."/>
            <person name="Haridas S."/>
            <person name="Kipfer T."/>
            <person name="LaButti K."/>
            <person name="Lindquist E."/>
            <person name="Lipzen A."/>
            <person name="Maire R."/>
            <person name="Meier B."/>
            <person name="Mihaltcheva S."/>
            <person name="Molinier V."/>
            <person name="Murat C."/>
            <person name="Poggeler S."/>
            <person name="Quandt C.A."/>
            <person name="Sperisen C."/>
            <person name="Tritt A."/>
            <person name="Tisserant E."/>
            <person name="Crous P.W."/>
            <person name="Henrissat B."/>
            <person name="Nehls U."/>
            <person name="Egli S."/>
            <person name="Spatafora J.W."/>
            <person name="Grigoriev I.V."/>
            <person name="Martin F.M."/>
        </authorList>
    </citation>
    <scope>NUCLEOTIDE SEQUENCE [LARGE SCALE GENOMIC DNA]</scope>
    <source>
        <strain evidence="2 3">CBS 459.81</strain>
    </source>
</reference>
<gene>
    <name evidence="2" type="ORF">K432DRAFT_411984</name>
</gene>
<accession>A0A8E2DW55</accession>
<protein>
    <submittedName>
        <fullName evidence="2">Uncharacterized protein</fullName>
    </submittedName>
</protein>
<evidence type="ECO:0000313" key="3">
    <source>
        <dbReference type="Proteomes" id="UP000250266"/>
    </source>
</evidence>
<evidence type="ECO:0000313" key="2">
    <source>
        <dbReference type="EMBL" id="OCK72703.1"/>
    </source>
</evidence>
<organism evidence="2 3">
    <name type="scientific">Lepidopterella palustris CBS 459.81</name>
    <dbReference type="NCBI Taxonomy" id="1314670"/>
    <lineage>
        <taxon>Eukaryota</taxon>
        <taxon>Fungi</taxon>
        <taxon>Dikarya</taxon>
        <taxon>Ascomycota</taxon>
        <taxon>Pezizomycotina</taxon>
        <taxon>Dothideomycetes</taxon>
        <taxon>Pleosporomycetidae</taxon>
        <taxon>Mytilinidiales</taxon>
        <taxon>Argynnaceae</taxon>
        <taxon>Lepidopterella</taxon>
    </lineage>
</organism>
<keyword evidence="3" id="KW-1185">Reference proteome</keyword>
<name>A0A8E2DW55_9PEZI</name>